<accession>A0A423XF76</accession>
<dbReference type="OrthoDB" id="5233293at2759"/>
<reference evidence="2 3" key="1">
    <citation type="submission" date="2015-09" db="EMBL/GenBank/DDBJ databases">
        <title>Host preference determinants of Valsa canker pathogens revealed by comparative genomics.</title>
        <authorList>
            <person name="Yin Z."/>
            <person name="Huang L."/>
        </authorList>
    </citation>
    <scope>NUCLEOTIDE SEQUENCE [LARGE SCALE GENOMIC DNA]</scope>
    <source>
        <strain evidence="2 3">SXYLt</strain>
    </source>
</reference>
<feature type="compositionally biased region" description="Polar residues" evidence="1">
    <location>
        <begin position="37"/>
        <end position="50"/>
    </location>
</feature>
<evidence type="ECO:0000313" key="3">
    <source>
        <dbReference type="Proteomes" id="UP000285146"/>
    </source>
</evidence>
<dbReference type="STRING" id="1230097.A0A423XF76"/>
<dbReference type="Proteomes" id="UP000285146">
    <property type="component" value="Unassembled WGS sequence"/>
</dbReference>
<organism evidence="2 3">
    <name type="scientific">Cytospora leucostoma</name>
    <dbReference type="NCBI Taxonomy" id="1230097"/>
    <lineage>
        <taxon>Eukaryota</taxon>
        <taxon>Fungi</taxon>
        <taxon>Dikarya</taxon>
        <taxon>Ascomycota</taxon>
        <taxon>Pezizomycotina</taxon>
        <taxon>Sordariomycetes</taxon>
        <taxon>Sordariomycetidae</taxon>
        <taxon>Diaporthales</taxon>
        <taxon>Cytosporaceae</taxon>
        <taxon>Cytospora</taxon>
    </lineage>
</organism>
<evidence type="ECO:0000256" key="1">
    <source>
        <dbReference type="SAM" id="MobiDB-lite"/>
    </source>
</evidence>
<dbReference type="AlphaFoldDB" id="A0A423XF76"/>
<proteinExistence type="predicted"/>
<gene>
    <name evidence="2" type="ORF">VPNG_03254</name>
</gene>
<sequence length="165" mass="18741">MEPPMFSAKTDFAHPEQHTSPDAESRGRKRRRDPISITLTRPNQSPSAESCTLRGRCRHRSSSRLGITSCNSSRARKTTSSPSKRRLLGIIVLRAENHRRSQSPSRSRSPGNPQMESAGKRRRQRTRSRSRHHDRKQASSPVGQSQKAPFGLVYLHPQDNPREQD</sequence>
<feature type="region of interest" description="Disordered" evidence="1">
    <location>
        <begin position="1"/>
        <end position="165"/>
    </location>
</feature>
<feature type="compositionally biased region" description="Basic and acidic residues" evidence="1">
    <location>
        <begin position="11"/>
        <end position="26"/>
    </location>
</feature>
<feature type="compositionally biased region" description="Polar residues" evidence="1">
    <location>
        <begin position="138"/>
        <end position="147"/>
    </location>
</feature>
<name>A0A423XF76_9PEZI</name>
<dbReference type="EMBL" id="LKEB01000013">
    <property type="protein sequence ID" value="ROW14667.1"/>
    <property type="molecule type" value="Genomic_DNA"/>
</dbReference>
<feature type="compositionally biased region" description="Polar residues" evidence="1">
    <location>
        <begin position="63"/>
        <end position="82"/>
    </location>
</feature>
<evidence type="ECO:0000313" key="2">
    <source>
        <dbReference type="EMBL" id="ROW14667.1"/>
    </source>
</evidence>
<protein>
    <submittedName>
        <fullName evidence="2">Uncharacterized protein</fullName>
    </submittedName>
</protein>
<feature type="compositionally biased region" description="Basic residues" evidence="1">
    <location>
        <begin position="120"/>
        <end position="135"/>
    </location>
</feature>
<dbReference type="InParanoid" id="A0A423XF76"/>
<keyword evidence="3" id="KW-1185">Reference proteome</keyword>
<comment type="caution">
    <text evidence="2">The sequence shown here is derived from an EMBL/GenBank/DDBJ whole genome shotgun (WGS) entry which is preliminary data.</text>
</comment>